<gene>
    <name evidence="1" type="ORF">SAJA_14180</name>
</gene>
<evidence type="ECO:0008006" key="3">
    <source>
        <dbReference type="Google" id="ProtNLM"/>
    </source>
</evidence>
<reference evidence="1 2" key="1">
    <citation type="submission" date="2013-10" db="EMBL/GenBank/DDBJ databases">
        <title>Salinisphaera japonica YTM-1 Genome Sequencing.</title>
        <authorList>
            <person name="Lai Q."/>
            <person name="Li C."/>
            <person name="Shao Z."/>
        </authorList>
    </citation>
    <scope>NUCLEOTIDE SEQUENCE [LARGE SCALE GENOMIC DNA]</scope>
    <source>
        <strain evidence="1 2">YTM-1</strain>
    </source>
</reference>
<dbReference type="Pfam" id="PF09619">
    <property type="entry name" value="YscW"/>
    <property type="match status" value="1"/>
</dbReference>
<sequence length="240" mass="26101">MFRTTQHDTTQRQRRFLAGGLSVLLLGLSLAGCGSDTPEQIKLTGQLEAKAEAPHLDEQTSARISLVEHSAASGQDQIVAERTVHGIQRLPTGFTMRVGSALLDTANEYGLSAQLLDDDSEIIWQTNAPVAVDVFSKDKTTRLTLMPYRVAPEGPFVTYRCSDGFQFQLSHDAKGAVVRLGKRQISLHVAKSLTADATRYVDAHNDEIVSENGMTSIYFDGISHHDCSAVSEESGPDSPE</sequence>
<evidence type="ECO:0000313" key="1">
    <source>
        <dbReference type="EMBL" id="ROO24408.1"/>
    </source>
</evidence>
<dbReference type="Proteomes" id="UP000285310">
    <property type="component" value="Unassembled WGS sequence"/>
</dbReference>
<dbReference type="PROSITE" id="PS51257">
    <property type="entry name" value="PROKAR_LIPOPROTEIN"/>
    <property type="match status" value="1"/>
</dbReference>
<dbReference type="OrthoDB" id="7069227at2"/>
<organism evidence="1 2">
    <name type="scientific">Salinisphaera japonica YTM-1</name>
    <dbReference type="NCBI Taxonomy" id="1209778"/>
    <lineage>
        <taxon>Bacteria</taxon>
        <taxon>Pseudomonadati</taxon>
        <taxon>Pseudomonadota</taxon>
        <taxon>Gammaproteobacteria</taxon>
        <taxon>Salinisphaerales</taxon>
        <taxon>Salinisphaeraceae</taxon>
        <taxon>Salinisphaera</taxon>
    </lineage>
</organism>
<name>A0A423PFP1_9GAMM</name>
<dbReference type="InParanoid" id="A0A423PFP1"/>
<proteinExistence type="predicted"/>
<keyword evidence="2" id="KW-1185">Reference proteome</keyword>
<dbReference type="RefSeq" id="WP_123659278.1">
    <property type="nucleotide sequence ID" value="NZ_AYKG01000067.1"/>
</dbReference>
<accession>A0A423PFP1</accession>
<dbReference type="EMBL" id="AYKG01000067">
    <property type="protein sequence ID" value="ROO24408.1"/>
    <property type="molecule type" value="Genomic_DNA"/>
</dbReference>
<dbReference type="InterPro" id="IPR039366">
    <property type="entry name" value="Pilotin"/>
</dbReference>
<dbReference type="AlphaFoldDB" id="A0A423PFP1"/>
<comment type="caution">
    <text evidence="1">The sequence shown here is derived from an EMBL/GenBank/DDBJ whole genome shotgun (WGS) entry which is preliminary data.</text>
</comment>
<protein>
    <recommendedName>
        <fullName evidence="3">C-type lysozyme inhibitor domain-containing protein</fullName>
    </recommendedName>
</protein>
<evidence type="ECO:0000313" key="2">
    <source>
        <dbReference type="Proteomes" id="UP000285310"/>
    </source>
</evidence>